<evidence type="ECO:0000313" key="1">
    <source>
        <dbReference type="EMBL" id="CAG8734785.1"/>
    </source>
</evidence>
<dbReference type="AlphaFoldDB" id="A0A9N9IGR8"/>
<dbReference type="Proteomes" id="UP000789405">
    <property type="component" value="Unassembled WGS sequence"/>
</dbReference>
<name>A0A9N9IGR8_9GLOM</name>
<protein>
    <submittedName>
        <fullName evidence="1">20328_t:CDS:1</fullName>
    </submittedName>
</protein>
<feature type="non-terminal residue" evidence="1">
    <location>
        <position position="1"/>
    </location>
</feature>
<gene>
    <name evidence="1" type="ORF">DERYTH_LOCUS15451</name>
</gene>
<sequence length="43" mass="4701">SYEESDNKASVSISTLVSLAFADSISRKEQESLKLAFAKSIFC</sequence>
<organism evidence="1 2">
    <name type="scientific">Dentiscutata erythropus</name>
    <dbReference type="NCBI Taxonomy" id="1348616"/>
    <lineage>
        <taxon>Eukaryota</taxon>
        <taxon>Fungi</taxon>
        <taxon>Fungi incertae sedis</taxon>
        <taxon>Mucoromycota</taxon>
        <taxon>Glomeromycotina</taxon>
        <taxon>Glomeromycetes</taxon>
        <taxon>Diversisporales</taxon>
        <taxon>Gigasporaceae</taxon>
        <taxon>Dentiscutata</taxon>
    </lineage>
</organism>
<accession>A0A9N9IGR8</accession>
<reference evidence="1" key="1">
    <citation type="submission" date="2021-06" db="EMBL/GenBank/DDBJ databases">
        <authorList>
            <person name="Kallberg Y."/>
            <person name="Tangrot J."/>
            <person name="Rosling A."/>
        </authorList>
    </citation>
    <scope>NUCLEOTIDE SEQUENCE</scope>
    <source>
        <strain evidence="1">MA453B</strain>
    </source>
</reference>
<dbReference type="EMBL" id="CAJVPY010012531">
    <property type="protein sequence ID" value="CAG8734785.1"/>
    <property type="molecule type" value="Genomic_DNA"/>
</dbReference>
<keyword evidence="2" id="KW-1185">Reference proteome</keyword>
<proteinExistence type="predicted"/>
<evidence type="ECO:0000313" key="2">
    <source>
        <dbReference type="Proteomes" id="UP000789405"/>
    </source>
</evidence>
<comment type="caution">
    <text evidence="1">The sequence shown here is derived from an EMBL/GenBank/DDBJ whole genome shotgun (WGS) entry which is preliminary data.</text>
</comment>